<dbReference type="InterPro" id="IPR015034">
    <property type="entry name" value="Bles03"/>
</dbReference>
<dbReference type="STRING" id="48709.A0A1D2MY59"/>
<evidence type="ECO:0000256" key="1">
    <source>
        <dbReference type="ARBA" id="ARBA00010568"/>
    </source>
</evidence>
<reference evidence="2 3" key="1">
    <citation type="journal article" date="2016" name="Genome Biol. Evol.">
        <title>Gene Family Evolution Reflects Adaptation to Soil Environmental Stressors in the Genome of the Collembolan Orchesella cincta.</title>
        <authorList>
            <person name="Faddeeva-Vakhrusheva A."/>
            <person name="Derks M.F."/>
            <person name="Anvar S.Y."/>
            <person name="Agamennone V."/>
            <person name="Suring W."/>
            <person name="Smit S."/>
            <person name="van Straalen N.M."/>
            <person name="Roelofs D."/>
        </authorList>
    </citation>
    <scope>NUCLEOTIDE SEQUENCE [LARGE SCALE GENOMIC DNA]</scope>
    <source>
        <tissue evidence="2">Mixed pool</tissue>
    </source>
</reference>
<dbReference type="SUPFAM" id="SSF55418">
    <property type="entry name" value="eIF4e-like"/>
    <property type="match status" value="1"/>
</dbReference>
<organism evidence="2 3">
    <name type="scientific">Orchesella cincta</name>
    <name type="common">Springtail</name>
    <name type="synonym">Podura cincta</name>
    <dbReference type="NCBI Taxonomy" id="48709"/>
    <lineage>
        <taxon>Eukaryota</taxon>
        <taxon>Metazoa</taxon>
        <taxon>Ecdysozoa</taxon>
        <taxon>Arthropoda</taxon>
        <taxon>Hexapoda</taxon>
        <taxon>Collembola</taxon>
        <taxon>Entomobryomorpha</taxon>
        <taxon>Entomobryoidea</taxon>
        <taxon>Orchesellidae</taxon>
        <taxon>Orchesellinae</taxon>
        <taxon>Orchesella</taxon>
    </lineage>
</organism>
<evidence type="ECO:0008006" key="4">
    <source>
        <dbReference type="Google" id="ProtNLM"/>
    </source>
</evidence>
<dbReference type="PANTHER" id="PTHR31977:SF1">
    <property type="entry name" value="UPF0696 PROTEIN C11ORF68"/>
    <property type="match status" value="1"/>
</dbReference>
<dbReference type="Pfam" id="PF08939">
    <property type="entry name" value="Bles03"/>
    <property type="match status" value="1"/>
</dbReference>
<protein>
    <recommendedName>
        <fullName evidence="4">DUF1917-domain-containing protein</fullName>
    </recommendedName>
</protein>
<sequence length="240" mass="27578">MGFQEDRVAAKDIVEKINVETLSTLMVDIGSVCKSKLTTNEEIANVKEHPKADHMKPLSFKIPDSPSSTRLSIDNEIFTVNPNFDPDHDPDDYESRTYDLTRKPSKETKYDWIQLWNKSPYNSKISKGEDIVTGKWLIFDSLDKIDETWEKISTAVANGILGCSAKVSTIKDQETRSPYKDNAVICVYTYDHNDENDVMRVRGALRRMGFTKKLPYKTDIATLEGEYRWKTGKRVSKYYL</sequence>
<dbReference type="Gene3D" id="3.30.760.10">
    <property type="entry name" value="RNA Cap, Translation Initiation Factor Eif4e"/>
    <property type="match status" value="1"/>
</dbReference>
<name>A0A1D2MY59_ORCCI</name>
<dbReference type="AlphaFoldDB" id="A0A1D2MY59"/>
<evidence type="ECO:0000313" key="3">
    <source>
        <dbReference type="Proteomes" id="UP000094527"/>
    </source>
</evidence>
<evidence type="ECO:0000313" key="2">
    <source>
        <dbReference type="EMBL" id="ODM97744.1"/>
    </source>
</evidence>
<dbReference type="OrthoDB" id="8251268at2759"/>
<dbReference type="InterPro" id="IPR023398">
    <property type="entry name" value="TIF_eIF4e-like"/>
</dbReference>
<proteinExistence type="inferred from homology"/>
<accession>A0A1D2MY59</accession>
<dbReference type="EMBL" id="LJIJ01000415">
    <property type="protein sequence ID" value="ODM97744.1"/>
    <property type="molecule type" value="Genomic_DNA"/>
</dbReference>
<dbReference type="Proteomes" id="UP000094527">
    <property type="component" value="Unassembled WGS sequence"/>
</dbReference>
<keyword evidence="3" id="KW-1185">Reference proteome</keyword>
<comment type="similarity">
    <text evidence="1">Belongs to the UPF0696 family.</text>
</comment>
<gene>
    <name evidence="2" type="ORF">Ocin01_08936</name>
</gene>
<dbReference type="PANTHER" id="PTHR31977">
    <property type="entry name" value="UPF0696 PROTEIN C11ORF68"/>
    <property type="match status" value="1"/>
</dbReference>
<comment type="caution">
    <text evidence="2">The sequence shown here is derived from an EMBL/GenBank/DDBJ whole genome shotgun (WGS) entry which is preliminary data.</text>
</comment>